<accession>A0AAD9TYH1</accession>
<reference evidence="1" key="1">
    <citation type="journal article" date="2023" name="Plant J.">
        <title>Genome sequences and population genomics provide insights into the demographic history, inbreeding, and mutation load of two 'living fossil' tree species of Dipteronia.</title>
        <authorList>
            <person name="Feng Y."/>
            <person name="Comes H.P."/>
            <person name="Chen J."/>
            <person name="Zhu S."/>
            <person name="Lu R."/>
            <person name="Zhang X."/>
            <person name="Li P."/>
            <person name="Qiu J."/>
            <person name="Olsen K.M."/>
            <person name="Qiu Y."/>
        </authorList>
    </citation>
    <scope>NUCLEOTIDE SEQUENCE</scope>
    <source>
        <strain evidence="1">KIB01</strain>
    </source>
</reference>
<dbReference type="AlphaFoldDB" id="A0AAD9TYH1"/>
<comment type="caution">
    <text evidence="1">The sequence shown here is derived from an EMBL/GenBank/DDBJ whole genome shotgun (WGS) entry which is preliminary data.</text>
</comment>
<keyword evidence="2" id="KW-1185">Reference proteome</keyword>
<sequence>MTDEQRIDASKTAISTPLGFTTVPTPTAISATTDNQTQSYRISSDGNLISLNASSQIPFKLAKNGGNFSSWKSQMTNLLLGYGHPLTDGQIMGHTLNGLGDEFKELKVAAYMRDTYISFEDLFDKLLDEEIHKNHGEIKEDDT</sequence>
<proteinExistence type="predicted"/>
<organism evidence="1 2">
    <name type="scientific">Dipteronia dyeriana</name>
    <dbReference type="NCBI Taxonomy" id="168575"/>
    <lineage>
        <taxon>Eukaryota</taxon>
        <taxon>Viridiplantae</taxon>
        <taxon>Streptophyta</taxon>
        <taxon>Embryophyta</taxon>
        <taxon>Tracheophyta</taxon>
        <taxon>Spermatophyta</taxon>
        <taxon>Magnoliopsida</taxon>
        <taxon>eudicotyledons</taxon>
        <taxon>Gunneridae</taxon>
        <taxon>Pentapetalae</taxon>
        <taxon>rosids</taxon>
        <taxon>malvids</taxon>
        <taxon>Sapindales</taxon>
        <taxon>Sapindaceae</taxon>
        <taxon>Hippocastanoideae</taxon>
        <taxon>Acereae</taxon>
        <taxon>Dipteronia</taxon>
    </lineage>
</organism>
<dbReference type="PANTHER" id="PTHR47481:SF31">
    <property type="entry name" value="OS01G0873500 PROTEIN"/>
    <property type="match status" value="1"/>
</dbReference>
<dbReference type="PANTHER" id="PTHR47481">
    <property type="match status" value="1"/>
</dbReference>
<evidence type="ECO:0000313" key="1">
    <source>
        <dbReference type="EMBL" id="KAK2644619.1"/>
    </source>
</evidence>
<evidence type="ECO:0000313" key="2">
    <source>
        <dbReference type="Proteomes" id="UP001280121"/>
    </source>
</evidence>
<protein>
    <recommendedName>
        <fullName evidence="3">Retrotransposon Copia-like N-terminal domain-containing protein</fullName>
    </recommendedName>
</protein>
<evidence type="ECO:0008006" key="3">
    <source>
        <dbReference type="Google" id="ProtNLM"/>
    </source>
</evidence>
<dbReference type="EMBL" id="JANJYI010000006">
    <property type="protein sequence ID" value="KAK2644619.1"/>
    <property type="molecule type" value="Genomic_DNA"/>
</dbReference>
<gene>
    <name evidence="1" type="ORF">Ddye_019814</name>
</gene>
<name>A0AAD9TYH1_9ROSI</name>
<dbReference type="Proteomes" id="UP001280121">
    <property type="component" value="Unassembled WGS sequence"/>
</dbReference>